<dbReference type="InterPro" id="IPR045851">
    <property type="entry name" value="AMP-bd_C_sf"/>
</dbReference>
<dbReference type="InterPro" id="IPR042099">
    <property type="entry name" value="ANL_N_sf"/>
</dbReference>
<evidence type="ECO:0000313" key="4">
    <source>
        <dbReference type="Proteomes" id="UP000724874"/>
    </source>
</evidence>
<dbReference type="PANTHER" id="PTHR24096">
    <property type="entry name" value="LONG-CHAIN-FATTY-ACID--COA LIGASE"/>
    <property type="match status" value="1"/>
</dbReference>
<dbReference type="Proteomes" id="UP000724874">
    <property type="component" value="Unassembled WGS sequence"/>
</dbReference>
<reference evidence="3" key="1">
    <citation type="submission" date="2020-11" db="EMBL/GenBank/DDBJ databases">
        <authorList>
            <consortium name="DOE Joint Genome Institute"/>
            <person name="Ahrendt S."/>
            <person name="Riley R."/>
            <person name="Andreopoulos W."/>
            <person name="LaButti K."/>
            <person name="Pangilinan J."/>
            <person name="Ruiz-duenas F.J."/>
            <person name="Barrasa J.M."/>
            <person name="Sanchez-Garcia M."/>
            <person name="Camarero S."/>
            <person name="Miyauchi S."/>
            <person name="Serrano A."/>
            <person name="Linde D."/>
            <person name="Babiker R."/>
            <person name="Drula E."/>
            <person name="Ayuso-Fernandez I."/>
            <person name="Pacheco R."/>
            <person name="Padilla G."/>
            <person name="Ferreira P."/>
            <person name="Barriuso J."/>
            <person name="Kellner H."/>
            <person name="Castanera R."/>
            <person name="Alfaro M."/>
            <person name="Ramirez L."/>
            <person name="Pisabarro A.G."/>
            <person name="Kuo A."/>
            <person name="Tritt A."/>
            <person name="Lipzen A."/>
            <person name="He G."/>
            <person name="Yan M."/>
            <person name="Ng V."/>
            <person name="Cullen D."/>
            <person name="Martin F."/>
            <person name="Rosso M.-N."/>
            <person name="Henrissat B."/>
            <person name="Hibbett D."/>
            <person name="Martinez A.T."/>
            <person name="Grigoriev I.V."/>
        </authorList>
    </citation>
    <scope>NUCLEOTIDE SEQUENCE</scope>
    <source>
        <strain evidence="3">AH 44721</strain>
    </source>
</reference>
<organism evidence="3 4">
    <name type="scientific">Gymnopilus junonius</name>
    <name type="common">Spectacular rustgill mushroom</name>
    <name type="synonym">Gymnopilus spectabilis subsp. junonius</name>
    <dbReference type="NCBI Taxonomy" id="109634"/>
    <lineage>
        <taxon>Eukaryota</taxon>
        <taxon>Fungi</taxon>
        <taxon>Dikarya</taxon>
        <taxon>Basidiomycota</taxon>
        <taxon>Agaricomycotina</taxon>
        <taxon>Agaricomycetes</taxon>
        <taxon>Agaricomycetidae</taxon>
        <taxon>Agaricales</taxon>
        <taxon>Agaricineae</taxon>
        <taxon>Hymenogastraceae</taxon>
        <taxon>Gymnopilus</taxon>
    </lineage>
</organism>
<dbReference type="Gene3D" id="3.40.50.12780">
    <property type="entry name" value="N-terminal domain of ligase-like"/>
    <property type="match status" value="1"/>
</dbReference>
<dbReference type="AlphaFoldDB" id="A0A9P5NPD7"/>
<evidence type="ECO:0000313" key="3">
    <source>
        <dbReference type="EMBL" id="KAF8904129.1"/>
    </source>
</evidence>
<name>A0A9P5NPD7_GYMJU</name>
<dbReference type="SUPFAM" id="SSF56801">
    <property type="entry name" value="Acetyl-CoA synthetase-like"/>
    <property type="match status" value="1"/>
</dbReference>
<comment type="caution">
    <text evidence="3">The sequence shown here is derived from an EMBL/GenBank/DDBJ whole genome shotgun (WGS) entry which is preliminary data.</text>
</comment>
<sequence>MWHRVFCPSTSSRSRHRSSLTMFCAMTLVVFQNYNFPTLLESIFRYKISHLIIVPPMAINFCKHPAGQRYNFKDIKFVLIGAAPVPRAVQEQLINIFPNAHIGQAYGLSEMTTALTMVSGTQRRGPLGSCGRLLPGIQARVIKLDGTPAKYGERGELVVRGPASALGYLHNVKATKETFRDGWVYTGDEVAITSDQEVFVYDRLKEFLKVKGMQVSPSELEDCLLSHSAVAEACVVGIPDEYHGEIPLGYVALTVEARDCIKGSPNKSRQLTASILKHIMDRKADYKHLRGGIRYIDEIPKNASGKILRRVLRQEANLHSMVGQSEVKL</sequence>
<accession>A0A9P5NPD7</accession>
<feature type="domain" description="AMP-binding enzyme C-terminal" evidence="2">
    <location>
        <begin position="219"/>
        <end position="306"/>
    </location>
</feature>
<gene>
    <name evidence="3" type="ORF">CPB84DRAFT_702150</name>
</gene>
<evidence type="ECO:0000259" key="2">
    <source>
        <dbReference type="Pfam" id="PF13193"/>
    </source>
</evidence>
<protein>
    <submittedName>
        <fullName evidence="3">Uncharacterized protein</fullName>
    </submittedName>
</protein>
<dbReference type="Pfam" id="PF00501">
    <property type="entry name" value="AMP-binding"/>
    <property type="match status" value="1"/>
</dbReference>
<dbReference type="OrthoDB" id="6509636at2759"/>
<dbReference type="PANTHER" id="PTHR24096:SF422">
    <property type="entry name" value="BCDNA.GH02901"/>
    <property type="match status" value="1"/>
</dbReference>
<dbReference type="InterPro" id="IPR025110">
    <property type="entry name" value="AMP-bd_C"/>
</dbReference>
<dbReference type="GO" id="GO:0016405">
    <property type="term" value="F:CoA-ligase activity"/>
    <property type="evidence" value="ECO:0007669"/>
    <property type="project" value="TreeGrafter"/>
</dbReference>
<feature type="domain" description="AMP-dependent synthetase/ligase" evidence="1">
    <location>
        <begin position="21"/>
        <end position="169"/>
    </location>
</feature>
<dbReference type="EMBL" id="JADNYJ010000027">
    <property type="protein sequence ID" value="KAF8904129.1"/>
    <property type="molecule type" value="Genomic_DNA"/>
</dbReference>
<proteinExistence type="predicted"/>
<dbReference type="InterPro" id="IPR000873">
    <property type="entry name" value="AMP-dep_synth/lig_dom"/>
</dbReference>
<keyword evidence="4" id="KW-1185">Reference proteome</keyword>
<dbReference type="Pfam" id="PF13193">
    <property type="entry name" value="AMP-binding_C"/>
    <property type="match status" value="1"/>
</dbReference>
<dbReference type="Gene3D" id="3.30.300.30">
    <property type="match status" value="1"/>
</dbReference>
<evidence type="ECO:0000259" key="1">
    <source>
        <dbReference type="Pfam" id="PF00501"/>
    </source>
</evidence>